<feature type="domain" description="3-octaprenyl-4-hydroxybenzoate carboxy-lyase-like Rift-related" evidence="2">
    <location>
        <begin position="133"/>
        <end position="310"/>
    </location>
</feature>
<dbReference type="GO" id="GO:0005829">
    <property type="term" value="C:cytosol"/>
    <property type="evidence" value="ECO:0007669"/>
    <property type="project" value="TreeGrafter"/>
</dbReference>
<accession>A0A932GN57</accession>
<dbReference type="InterPro" id="IPR049381">
    <property type="entry name" value="UbiD-like_C"/>
</dbReference>
<gene>
    <name evidence="4" type="ORF">HYY65_02455</name>
</gene>
<dbReference type="AlphaFoldDB" id="A0A932GN57"/>
<protein>
    <submittedName>
        <fullName evidence="4">UbiD family decarboxylase</fullName>
    </submittedName>
</protein>
<dbReference type="Pfam" id="PF01977">
    <property type="entry name" value="UbiD"/>
    <property type="match status" value="1"/>
</dbReference>
<dbReference type="GO" id="GO:0008694">
    <property type="term" value="F:4-hydroxy-3-polyprenylbenzoate decarboxylase activity"/>
    <property type="evidence" value="ECO:0007669"/>
    <property type="project" value="TreeGrafter"/>
</dbReference>
<evidence type="ECO:0000313" key="5">
    <source>
        <dbReference type="Proteomes" id="UP000741360"/>
    </source>
</evidence>
<dbReference type="InterPro" id="IPR002830">
    <property type="entry name" value="UbiD"/>
</dbReference>
<dbReference type="SUPFAM" id="SSF143968">
    <property type="entry name" value="UbiD C-terminal domain-like"/>
    <property type="match status" value="1"/>
</dbReference>
<dbReference type="SUPFAM" id="SSF50475">
    <property type="entry name" value="FMN-binding split barrel"/>
    <property type="match status" value="1"/>
</dbReference>
<dbReference type="InterPro" id="IPR048304">
    <property type="entry name" value="UbiD_Rift_dom"/>
</dbReference>
<name>A0A932GN57_UNCTE</name>
<dbReference type="PANTHER" id="PTHR30108:SF17">
    <property type="entry name" value="FERULIC ACID DECARBOXYLASE 1"/>
    <property type="match status" value="1"/>
</dbReference>
<comment type="caution">
    <text evidence="4">The sequence shown here is derived from an EMBL/GenBank/DDBJ whole genome shotgun (WGS) entry which is preliminary data.</text>
</comment>
<dbReference type="GO" id="GO:0006744">
    <property type="term" value="P:ubiquinone biosynthetic process"/>
    <property type="evidence" value="ECO:0007669"/>
    <property type="project" value="TreeGrafter"/>
</dbReference>
<feature type="domain" description="3-octaprenyl-4-hydroxybenzoate carboxy-lyase-like C-terminal" evidence="3">
    <location>
        <begin position="337"/>
        <end position="439"/>
    </location>
</feature>
<feature type="region of interest" description="Disordered" evidence="1">
    <location>
        <begin position="526"/>
        <end position="548"/>
    </location>
</feature>
<evidence type="ECO:0000259" key="2">
    <source>
        <dbReference type="Pfam" id="PF01977"/>
    </source>
</evidence>
<sequence>MAGYYPDFRSYLEHLDSQGLLQRIRRPINKDTEMHPLVRIQFRGLPESARKGFLFDQVIDSQGKRYDIPVAVGCIAASKQVYLVGMQCRDEEELTRCWTRAQVEPIPAVLVSGGLAQEVVHQGKDLSLPGGGMDMIPVPVSTPGLDNAPYITAGHWITKDPETGIRNVGNYRGMIKSTNRIGCYAGSSKGLTDHWLKCRKQRIPLQVAIAIGVTPNVACTAIAKLPMDVDELAVAGGLAGEPLEVVRCKTVDLEVPAHTEIVIEGVISTDALEYEAPFGEFTGYMGLKELMYYMDVTCITHRRNPTYMAFLSQFPPSESSKIRQITWERILYKYLAVDEGIKGVQEVALHEPTGSWGLCVIRLAKQKQDDAWRALQGVARRTTVGCKMVIAVDEDVDCRDPDAINWALSFHMQPYRDLQVVDCEKPMLLDYSTAPPGQGVMRGPAAEQEPRSTCLLLDATRKWAYPPVSLPRREFMERALEIWREEKLPEPDLKEPWFGYPLGCWNQEDEGEAQLAVRGEHYITGEKMRQSRHPLGQGEVPKGSADSG</sequence>
<evidence type="ECO:0000256" key="1">
    <source>
        <dbReference type="SAM" id="MobiDB-lite"/>
    </source>
</evidence>
<evidence type="ECO:0000313" key="4">
    <source>
        <dbReference type="EMBL" id="MBI3013935.1"/>
    </source>
</evidence>
<reference evidence="4" key="1">
    <citation type="submission" date="2020-07" db="EMBL/GenBank/DDBJ databases">
        <title>Huge and variable diversity of episymbiotic CPR bacteria and DPANN archaea in groundwater ecosystems.</title>
        <authorList>
            <person name="He C.Y."/>
            <person name="Keren R."/>
            <person name="Whittaker M."/>
            <person name="Farag I.F."/>
            <person name="Doudna J."/>
            <person name="Cate J.H.D."/>
            <person name="Banfield J.F."/>
        </authorList>
    </citation>
    <scope>NUCLEOTIDE SEQUENCE</scope>
    <source>
        <strain evidence="4">NC_groundwater_717_Ag_S-0.2um_59_8</strain>
    </source>
</reference>
<evidence type="ECO:0000259" key="3">
    <source>
        <dbReference type="Pfam" id="PF20696"/>
    </source>
</evidence>
<organism evidence="4 5">
    <name type="scientific">Tectimicrobiota bacterium</name>
    <dbReference type="NCBI Taxonomy" id="2528274"/>
    <lineage>
        <taxon>Bacteria</taxon>
        <taxon>Pseudomonadati</taxon>
        <taxon>Nitrospinota/Tectimicrobiota group</taxon>
        <taxon>Candidatus Tectimicrobiota</taxon>
    </lineage>
</organism>
<dbReference type="Pfam" id="PF20696">
    <property type="entry name" value="UbiD_C"/>
    <property type="match status" value="1"/>
</dbReference>
<dbReference type="EMBL" id="JACPSX010000042">
    <property type="protein sequence ID" value="MBI3013935.1"/>
    <property type="molecule type" value="Genomic_DNA"/>
</dbReference>
<dbReference type="Gene3D" id="3.40.1670.10">
    <property type="entry name" value="UbiD C-terminal domain-like"/>
    <property type="match status" value="1"/>
</dbReference>
<dbReference type="Proteomes" id="UP000741360">
    <property type="component" value="Unassembled WGS sequence"/>
</dbReference>
<proteinExistence type="predicted"/>
<dbReference type="PANTHER" id="PTHR30108">
    <property type="entry name" value="3-OCTAPRENYL-4-HYDROXYBENZOATE CARBOXY-LYASE-RELATED"/>
    <property type="match status" value="1"/>
</dbReference>